<protein>
    <submittedName>
        <fullName evidence="1">Uncharacterized protein</fullName>
    </submittedName>
</protein>
<evidence type="ECO:0000313" key="2">
    <source>
        <dbReference type="Proteomes" id="UP000008237"/>
    </source>
</evidence>
<dbReference type="AlphaFoldDB" id="E2C0P4"/>
<feature type="non-terminal residue" evidence="1">
    <location>
        <position position="1"/>
    </location>
</feature>
<dbReference type="Proteomes" id="UP000008237">
    <property type="component" value="Unassembled WGS sequence"/>
</dbReference>
<gene>
    <name evidence="1" type="ORF">EAI_10539</name>
</gene>
<sequence length="45" mass="5532">ICRFIGYFLMMQPPRQSFLMNELQKDQHSVVDWTNFCREVSYLFI</sequence>
<dbReference type="InParanoid" id="E2C0P4"/>
<proteinExistence type="predicted"/>
<accession>E2C0P4</accession>
<dbReference type="EMBL" id="GL451843">
    <property type="protein sequence ID" value="EFN78486.1"/>
    <property type="molecule type" value="Genomic_DNA"/>
</dbReference>
<feature type="non-terminal residue" evidence="1">
    <location>
        <position position="45"/>
    </location>
</feature>
<evidence type="ECO:0000313" key="1">
    <source>
        <dbReference type="EMBL" id="EFN78486.1"/>
    </source>
</evidence>
<name>E2C0P4_HARSA</name>
<reference evidence="1 2" key="1">
    <citation type="journal article" date="2010" name="Science">
        <title>Genomic comparison of the ants Camponotus floridanus and Harpegnathos saltator.</title>
        <authorList>
            <person name="Bonasio R."/>
            <person name="Zhang G."/>
            <person name="Ye C."/>
            <person name="Mutti N.S."/>
            <person name="Fang X."/>
            <person name="Qin N."/>
            <person name="Donahue G."/>
            <person name="Yang P."/>
            <person name="Li Q."/>
            <person name="Li C."/>
            <person name="Zhang P."/>
            <person name="Huang Z."/>
            <person name="Berger S.L."/>
            <person name="Reinberg D."/>
            <person name="Wang J."/>
            <person name="Liebig J."/>
        </authorList>
    </citation>
    <scope>NUCLEOTIDE SEQUENCE [LARGE SCALE GENOMIC DNA]</scope>
    <source>
        <strain evidence="1 2">R22 G/1</strain>
    </source>
</reference>
<organism evidence="2">
    <name type="scientific">Harpegnathos saltator</name>
    <name type="common">Jerdon's jumping ant</name>
    <dbReference type="NCBI Taxonomy" id="610380"/>
    <lineage>
        <taxon>Eukaryota</taxon>
        <taxon>Metazoa</taxon>
        <taxon>Ecdysozoa</taxon>
        <taxon>Arthropoda</taxon>
        <taxon>Hexapoda</taxon>
        <taxon>Insecta</taxon>
        <taxon>Pterygota</taxon>
        <taxon>Neoptera</taxon>
        <taxon>Endopterygota</taxon>
        <taxon>Hymenoptera</taxon>
        <taxon>Apocrita</taxon>
        <taxon>Aculeata</taxon>
        <taxon>Formicoidea</taxon>
        <taxon>Formicidae</taxon>
        <taxon>Ponerinae</taxon>
        <taxon>Ponerini</taxon>
        <taxon>Harpegnathos</taxon>
    </lineage>
</organism>
<keyword evidence="2" id="KW-1185">Reference proteome</keyword>